<dbReference type="GO" id="GO:0008270">
    <property type="term" value="F:zinc ion binding"/>
    <property type="evidence" value="ECO:0007669"/>
    <property type="project" value="InterPro"/>
</dbReference>
<keyword evidence="8" id="KW-0732">Signal</keyword>
<protein>
    <recommendedName>
        <fullName evidence="9">Zn(2)-C6 fungal-type domain-containing protein</fullName>
    </recommendedName>
</protein>
<dbReference type="InterPro" id="IPR001138">
    <property type="entry name" value="Zn2Cys6_DnaBD"/>
</dbReference>
<dbReference type="InterPro" id="IPR036864">
    <property type="entry name" value="Zn2-C6_fun-type_DNA-bd_sf"/>
</dbReference>
<accession>A0A6A5YL45</accession>
<proteinExistence type="predicted"/>
<evidence type="ECO:0000256" key="1">
    <source>
        <dbReference type="ARBA" id="ARBA00004123"/>
    </source>
</evidence>
<dbReference type="AlphaFoldDB" id="A0A6A5YL45"/>
<dbReference type="Gene3D" id="4.10.240.10">
    <property type="entry name" value="Zn(2)-C6 fungal-type DNA-binding domain"/>
    <property type="match status" value="1"/>
</dbReference>
<dbReference type="InterPro" id="IPR052202">
    <property type="entry name" value="Yeast_MetPath_Reg"/>
</dbReference>
<keyword evidence="6" id="KW-0804">Transcription</keyword>
<dbReference type="PANTHER" id="PTHR47782:SF1">
    <property type="entry name" value="PYRIMIDINE PATHWAY REGULATORY PROTEIN 1"/>
    <property type="match status" value="1"/>
</dbReference>
<keyword evidence="2" id="KW-0479">Metal-binding</keyword>
<keyword evidence="4" id="KW-0805">Transcription regulation</keyword>
<gene>
    <name evidence="10" type="ORF">BDV96DRAFT_286464</name>
</gene>
<dbReference type="PANTHER" id="PTHR47782">
    <property type="entry name" value="ZN(II)2CYS6 TRANSCRIPTION FACTOR (EUROFUNG)-RELATED"/>
    <property type="match status" value="1"/>
</dbReference>
<feature type="signal peptide" evidence="8">
    <location>
        <begin position="1"/>
        <end position="21"/>
    </location>
</feature>
<keyword evidence="3" id="KW-0862">Zinc</keyword>
<evidence type="ECO:0000259" key="9">
    <source>
        <dbReference type="PROSITE" id="PS50048"/>
    </source>
</evidence>
<evidence type="ECO:0000256" key="5">
    <source>
        <dbReference type="ARBA" id="ARBA00023125"/>
    </source>
</evidence>
<dbReference type="Proteomes" id="UP000799770">
    <property type="component" value="Unassembled WGS sequence"/>
</dbReference>
<dbReference type="GO" id="GO:0005634">
    <property type="term" value="C:nucleus"/>
    <property type="evidence" value="ECO:0007669"/>
    <property type="project" value="UniProtKB-SubCell"/>
</dbReference>
<evidence type="ECO:0000256" key="8">
    <source>
        <dbReference type="SAM" id="SignalP"/>
    </source>
</evidence>
<dbReference type="PROSITE" id="PS50048">
    <property type="entry name" value="ZN2_CY6_FUNGAL_2"/>
    <property type="match status" value="1"/>
</dbReference>
<sequence>MWQVSSHVFVAFRLRIAFVGGTGRTISMNRATYACARCFRQKRKCDSRSPCTRCLQAGVECVGLDRATATPVPRRLVELRPQIWPRSIR</sequence>
<evidence type="ECO:0000313" key="10">
    <source>
        <dbReference type="EMBL" id="KAF2107979.1"/>
    </source>
</evidence>
<dbReference type="Pfam" id="PF00172">
    <property type="entry name" value="Zn_clus"/>
    <property type="match status" value="1"/>
</dbReference>
<keyword evidence="7" id="KW-0539">Nucleus</keyword>
<evidence type="ECO:0000256" key="6">
    <source>
        <dbReference type="ARBA" id="ARBA00023163"/>
    </source>
</evidence>
<evidence type="ECO:0000256" key="3">
    <source>
        <dbReference type="ARBA" id="ARBA00022833"/>
    </source>
</evidence>
<dbReference type="SMART" id="SM00066">
    <property type="entry name" value="GAL4"/>
    <property type="match status" value="1"/>
</dbReference>
<comment type="subcellular location">
    <subcellularLocation>
        <location evidence="1">Nucleus</location>
    </subcellularLocation>
</comment>
<reference evidence="10" key="1">
    <citation type="journal article" date="2020" name="Stud. Mycol.">
        <title>101 Dothideomycetes genomes: a test case for predicting lifestyles and emergence of pathogens.</title>
        <authorList>
            <person name="Haridas S."/>
            <person name="Albert R."/>
            <person name="Binder M."/>
            <person name="Bloem J."/>
            <person name="Labutti K."/>
            <person name="Salamov A."/>
            <person name="Andreopoulos B."/>
            <person name="Baker S."/>
            <person name="Barry K."/>
            <person name="Bills G."/>
            <person name="Bluhm B."/>
            <person name="Cannon C."/>
            <person name="Castanera R."/>
            <person name="Culley D."/>
            <person name="Daum C."/>
            <person name="Ezra D."/>
            <person name="Gonzalez J."/>
            <person name="Henrissat B."/>
            <person name="Kuo A."/>
            <person name="Liang C."/>
            <person name="Lipzen A."/>
            <person name="Lutzoni F."/>
            <person name="Magnuson J."/>
            <person name="Mondo S."/>
            <person name="Nolan M."/>
            <person name="Ohm R."/>
            <person name="Pangilinan J."/>
            <person name="Park H.-J."/>
            <person name="Ramirez L."/>
            <person name="Alfaro M."/>
            <person name="Sun H."/>
            <person name="Tritt A."/>
            <person name="Yoshinaga Y."/>
            <person name="Zwiers L.-H."/>
            <person name="Turgeon B."/>
            <person name="Goodwin S."/>
            <person name="Spatafora J."/>
            <person name="Crous P."/>
            <person name="Grigoriev I."/>
        </authorList>
    </citation>
    <scope>NUCLEOTIDE SEQUENCE</scope>
    <source>
        <strain evidence="10">CBS 627.86</strain>
    </source>
</reference>
<evidence type="ECO:0000256" key="2">
    <source>
        <dbReference type="ARBA" id="ARBA00022723"/>
    </source>
</evidence>
<name>A0A6A5YL45_9PLEO</name>
<keyword evidence="5" id="KW-0238">DNA-binding</keyword>
<evidence type="ECO:0000256" key="7">
    <source>
        <dbReference type="ARBA" id="ARBA00023242"/>
    </source>
</evidence>
<feature type="domain" description="Zn(2)-C6 fungal-type" evidence="9">
    <location>
        <begin position="34"/>
        <end position="62"/>
    </location>
</feature>
<dbReference type="SUPFAM" id="SSF57701">
    <property type="entry name" value="Zn2/Cys6 DNA-binding domain"/>
    <property type="match status" value="1"/>
</dbReference>
<dbReference type="GO" id="GO:0000981">
    <property type="term" value="F:DNA-binding transcription factor activity, RNA polymerase II-specific"/>
    <property type="evidence" value="ECO:0007669"/>
    <property type="project" value="InterPro"/>
</dbReference>
<evidence type="ECO:0000313" key="11">
    <source>
        <dbReference type="Proteomes" id="UP000799770"/>
    </source>
</evidence>
<feature type="chain" id="PRO_5025623448" description="Zn(2)-C6 fungal-type domain-containing protein" evidence="8">
    <location>
        <begin position="22"/>
        <end position="89"/>
    </location>
</feature>
<evidence type="ECO:0000256" key="4">
    <source>
        <dbReference type="ARBA" id="ARBA00023015"/>
    </source>
</evidence>
<keyword evidence="11" id="KW-1185">Reference proteome</keyword>
<organism evidence="10 11">
    <name type="scientific">Lophiotrema nucula</name>
    <dbReference type="NCBI Taxonomy" id="690887"/>
    <lineage>
        <taxon>Eukaryota</taxon>
        <taxon>Fungi</taxon>
        <taxon>Dikarya</taxon>
        <taxon>Ascomycota</taxon>
        <taxon>Pezizomycotina</taxon>
        <taxon>Dothideomycetes</taxon>
        <taxon>Pleosporomycetidae</taxon>
        <taxon>Pleosporales</taxon>
        <taxon>Lophiotremataceae</taxon>
        <taxon>Lophiotrema</taxon>
    </lineage>
</organism>
<dbReference type="CDD" id="cd00067">
    <property type="entry name" value="GAL4"/>
    <property type="match status" value="1"/>
</dbReference>
<dbReference type="GO" id="GO:0045944">
    <property type="term" value="P:positive regulation of transcription by RNA polymerase II"/>
    <property type="evidence" value="ECO:0007669"/>
    <property type="project" value="TreeGrafter"/>
</dbReference>
<dbReference type="OrthoDB" id="25921at2759"/>
<dbReference type="GO" id="GO:0043565">
    <property type="term" value="F:sequence-specific DNA binding"/>
    <property type="evidence" value="ECO:0007669"/>
    <property type="project" value="TreeGrafter"/>
</dbReference>
<dbReference type="EMBL" id="ML977350">
    <property type="protein sequence ID" value="KAF2107979.1"/>
    <property type="molecule type" value="Genomic_DNA"/>
</dbReference>